<dbReference type="STRING" id="1442369.A0A0D2JJW0"/>
<feature type="domain" description="DUF7223" evidence="4">
    <location>
        <begin position="220"/>
        <end position="465"/>
    </location>
</feature>
<evidence type="ECO:0000256" key="1">
    <source>
        <dbReference type="SAM" id="MobiDB-lite"/>
    </source>
</evidence>
<sequence length="597" mass="62792">MAPSRSFLLWTIFPSFFGLCCGFDLIEIRPEGDKRSHLGARDVSSLDFRSAASFLWGTNGTSDTVLANFTVYTPGSNENVLSMETFDGMLISQNCTPNGMTLQFEDDSTFAYAQHVWDWVNGADNHTFLMIAGSGDCGSNKHRIPYLVSAISYQEDQNVAILNATTGSWHDMAKSYQLQIGSISTPNETRLGRRDITQGATLPLAMELPFTAKVEQGPLVGELECENCRTTGQINFELRITQNVIGIPDGVEFRMSPQSVSAVANLKLKVGSNFQTKKETFKETVLSFPLNGITIPPDILNIGPFLDIDAGVELTGLEGSITVSAGVTSSLSDSAILRANLLNPLDNDFSGWDPNIDFTPPSVEAQVAATVQMFFMPAVRLKAEALGQGVEAGIELKLPFVDFKVEATADAGGGVCDDPNKTLGVEIEPSIGAEIKFEAGTTDGDKTPVDVTIATTSFPLGGICLGFNPDDDSDSGSSLPSNNSSSNSTEPSSAKPSSSASTTSSAPVTSCTADNGLLGTCISTSSCSNQGGISEAGHCPGGIDIQCCYFSDGSGDSCQTNDGVSGTCMSTSACSEANAQSVSGFCPGPADIQCCIP</sequence>
<dbReference type="Pfam" id="PF23865">
    <property type="entry name" value="DUF7223"/>
    <property type="match status" value="1"/>
</dbReference>
<dbReference type="VEuPathDB" id="FungiDB:Z518_00836"/>
<evidence type="ECO:0000313" key="6">
    <source>
        <dbReference type="Proteomes" id="UP000053617"/>
    </source>
</evidence>
<dbReference type="AlphaFoldDB" id="A0A0D2JJW0"/>
<proteinExistence type="predicted"/>
<name>A0A0D2JJW0_9EURO</name>
<evidence type="ECO:0000313" key="5">
    <source>
        <dbReference type="EMBL" id="KIX09755.1"/>
    </source>
</evidence>
<dbReference type="Proteomes" id="UP000053617">
    <property type="component" value="Unassembled WGS sequence"/>
</dbReference>
<keyword evidence="2" id="KW-0732">Signal</keyword>
<evidence type="ECO:0000259" key="4">
    <source>
        <dbReference type="Pfam" id="PF23865"/>
    </source>
</evidence>
<gene>
    <name evidence="5" type="ORF">Z518_00836</name>
</gene>
<keyword evidence="6" id="KW-1185">Reference proteome</keyword>
<organism evidence="5 6">
    <name type="scientific">Rhinocladiella mackenziei CBS 650.93</name>
    <dbReference type="NCBI Taxonomy" id="1442369"/>
    <lineage>
        <taxon>Eukaryota</taxon>
        <taxon>Fungi</taxon>
        <taxon>Dikarya</taxon>
        <taxon>Ascomycota</taxon>
        <taxon>Pezizomycotina</taxon>
        <taxon>Eurotiomycetes</taxon>
        <taxon>Chaetothyriomycetidae</taxon>
        <taxon>Chaetothyriales</taxon>
        <taxon>Herpotrichiellaceae</taxon>
        <taxon>Rhinocladiella</taxon>
    </lineage>
</organism>
<dbReference type="Pfam" id="PF22974">
    <property type="entry name" value="DUF7029"/>
    <property type="match status" value="1"/>
</dbReference>
<feature type="domain" description="DUF7029" evidence="3">
    <location>
        <begin position="74"/>
        <end position="176"/>
    </location>
</feature>
<feature type="compositionally biased region" description="Low complexity" evidence="1">
    <location>
        <begin position="475"/>
        <end position="507"/>
    </location>
</feature>
<dbReference type="GeneID" id="25288907"/>
<dbReference type="InterPro" id="IPR055647">
    <property type="entry name" value="DUF7223"/>
</dbReference>
<feature type="region of interest" description="Disordered" evidence="1">
    <location>
        <begin position="471"/>
        <end position="507"/>
    </location>
</feature>
<accession>A0A0D2JJW0</accession>
<dbReference type="EMBL" id="KN847475">
    <property type="protein sequence ID" value="KIX09755.1"/>
    <property type="molecule type" value="Genomic_DNA"/>
</dbReference>
<feature type="chain" id="PRO_5002261733" evidence="2">
    <location>
        <begin position="23"/>
        <end position="597"/>
    </location>
</feature>
<feature type="signal peptide" evidence="2">
    <location>
        <begin position="1"/>
        <end position="22"/>
    </location>
</feature>
<dbReference type="OrthoDB" id="4146331at2759"/>
<dbReference type="HOGENOM" id="CLU_030295_1_0_1"/>
<protein>
    <submittedName>
        <fullName evidence="5">Uncharacterized protein</fullName>
    </submittedName>
</protein>
<dbReference type="InterPro" id="IPR054293">
    <property type="entry name" value="DUF7029"/>
</dbReference>
<reference evidence="5 6" key="1">
    <citation type="submission" date="2015-01" db="EMBL/GenBank/DDBJ databases">
        <title>The Genome Sequence of Rhinocladiella mackenzie CBS 650.93.</title>
        <authorList>
            <consortium name="The Broad Institute Genomics Platform"/>
            <person name="Cuomo C."/>
            <person name="de Hoog S."/>
            <person name="Gorbushina A."/>
            <person name="Stielow B."/>
            <person name="Teixiera M."/>
            <person name="Abouelleil A."/>
            <person name="Chapman S.B."/>
            <person name="Priest M."/>
            <person name="Young S.K."/>
            <person name="Wortman J."/>
            <person name="Nusbaum C."/>
            <person name="Birren B."/>
        </authorList>
    </citation>
    <scope>NUCLEOTIDE SEQUENCE [LARGE SCALE GENOMIC DNA]</scope>
    <source>
        <strain evidence="5 6">CBS 650.93</strain>
    </source>
</reference>
<evidence type="ECO:0000259" key="3">
    <source>
        <dbReference type="Pfam" id="PF22974"/>
    </source>
</evidence>
<dbReference type="RefSeq" id="XP_013276891.1">
    <property type="nucleotide sequence ID" value="XM_013421437.1"/>
</dbReference>
<evidence type="ECO:0000256" key="2">
    <source>
        <dbReference type="SAM" id="SignalP"/>
    </source>
</evidence>